<comment type="catalytic activity">
    <reaction evidence="1">
        <text>N(4)-(alpha-D-Glc-(1-&gt;2)-alpha-D-Glc-(1-&gt;3)-alpha-D-Glc-(1-&gt;3)-alpha-D-Man-(1-&gt;2)-alpha-D-Man-(1-&gt;2)-alpha-D-Man-(1-&gt;3)-[alpha-D-Man-(1-&gt;2)-alpha-D-Man-(1-&gt;3)-[alpha-D-Man-(1-&gt;2)-alpha-D-Man-(1-&gt;6)]-alpha-D-Man-(1-&gt;6)]-beta-D-Man-(1-&gt;4)-beta-D-GlcNAc-(1-&gt;4)-beta-D-GlcNAc)-L-asparaginyl-[protein] + H2O = N(4)-(alpha-D-Glc-(1-&gt;3)-alpha-D-Glc-(1-&gt;3)-alpha-D-Man-(1-&gt;2)-alpha-D-Man-(1-&gt;2)-alpha-D-Man-(1-&gt;3)-[alpha-D-Man-(1-&gt;2)-alpha-D-Man-(1-&gt;3)-[alpha-D-Man-(1-&gt;2)-alpha-D-Man-(1-&gt;6)]-alpha-D-Man-(1-&gt;6)]-beta-D-Man-(1-&gt;4)-beta-D-GlcNAc-(1-&gt;4)-beta-D-GlcNAc)-L-asparaginyl-[protein] + beta-D-glucose</text>
        <dbReference type="Rhea" id="RHEA:55988"/>
        <dbReference type="Rhea" id="RHEA-COMP:12806"/>
        <dbReference type="Rhea" id="RHEA-COMP:14355"/>
        <dbReference type="ChEBI" id="CHEBI:15377"/>
        <dbReference type="ChEBI" id="CHEBI:15903"/>
        <dbReference type="ChEBI" id="CHEBI:59082"/>
        <dbReference type="ChEBI" id="CHEBI:132537"/>
        <dbReference type="EC" id="3.2.1.106"/>
    </reaction>
</comment>
<evidence type="ECO:0000313" key="3">
    <source>
        <dbReference type="EMBL" id="CCC70993.1"/>
    </source>
</evidence>
<dbReference type="Gene3D" id="1.50.10.10">
    <property type="match status" value="1"/>
</dbReference>
<protein>
    <recommendedName>
        <fullName evidence="1">Mannosyl-oligosaccharide glucosidase</fullName>
        <ecNumber evidence="1">3.2.1.106</ecNumber>
    </recommendedName>
    <alternativeName>
        <fullName evidence="1">Glucosidase I</fullName>
    </alternativeName>
</protein>
<dbReference type="GO" id="GO:0006487">
    <property type="term" value="P:protein N-linked glycosylation"/>
    <property type="evidence" value="ECO:0007669"/>
    <property type="project" value="UniProtKB-UniRule"/>
</dbReference>
<dbReference type="KEGG" id="ncs:NCAS_0G01060"/>
<dbReference type="HOGENOM" id="CLU_005386_0_1_1"/>
<feature type="domain" description="Mannosylglycerate hydrolase MGH1-like glycoside hydrolase" evidence="2">
    <location>
        <begin position="759"/>
        <end position="936"/>
    </location>
</feature>
<name>G0VHV9_NAUCA</name>
<evidence type="ECO:0000256" key="1">
    <source>
        <dbReference type="RuleBase" id="RU369107"/>
    </source>
</evidence>
<dbReference type="PANTHER" id="PTHR10412">
    <property type="entry name" value="MANNOSYL-OLIGOSACCHARIDE GLUCOSIDASE"/>
    <property type="match status" value="1"/>
</dbReference>
<keyword evidence="4" id="KW-1185">Reference proteome</keyword>
<comment type="pathway">
    <text evidence="1">Glycan metabolism; N-glycan degradation.</text>
</comment>
<comment type="function">
    <text evidence="1">Cleaves the distal alpha 1,2-linked glucose residue from the Glc(3)Man(9)GlcNAc(2) oligosaccharide precursor.</text>
</comment>
<keyword evidence="1" id="KW-0325">Glycoprotein</keyword>
<evidence type="ECO:0000313" key="4">
    <source>
        <dbReference type="Proteomes" id="UP000001640"/>
    </source>
</evidence>
<dbReference type="GO" id="GO:0005789">
    <property type="term" value="C:endoplasmic reticulum membrane"/>
    <property type="evidence" value="ECO:0007669"/>
    <property type="project" value="UniProtKB-SubCell"/>
</dbReference>
<dbReference type="eggNOG" id="KOG2161">
    <property type="taxonomic scope" value="Eukaryota"/>
</dbReference>
<sequence length="1050" mass="121997">MDNFKKQLIDSTAEEKRLQENKKHEKYWYRWGPYLSERAWATVREDYSQSGDAWNHFPFEHANARLFRWGEDGLFGVSDNRQLVCMNLALWNGKDERLKERLFGLTGHQGNHGEDVKELYYYLDNTPTHSYMKALYKYPFAKPFPYEELVSENSRRGYNDKEFEIYDIDGLFAKTNGSGEVIDTPYFDVFFEMAKDEKNPDELNFRITVYNRSKLETGELYVMPQIFFRNIWDFNPTCHKPHLERATDLENLINVTTEKFGTNQIIFQPSPDPTTSALTSDSKKDDIDPYLLFTENEPNLKKLFGNDQKNPAPYCKDAFEEFIVHKNMENTVNDKNKGTKACAVYHFKEIPPGQYVTVRYKFTNDSRNTIARSGNLSVFDEDQFDTVFDNRKEEADNFYWRINPTTSDGELQNIQRQAFASLLWSKQFYNLTFDEWYKGDPAILPTPPPDRANGRNKNWKHLYIEDILSMPDKWEYPFFASWDTAFHCIPLAMIDPEFAKKQLDLLTREWYMHPNGQIPAYEWNFNDVNPPVHAWSVYRVFKIEQTMYNREDRKFLERVFQKLLLNFTWWVNRKDEQGKNIFEGGFLGLDNIGIFNRSEPLPTGGTLEQADSTGWMAFFSLQMLNIALELAKTNSSYEDIASKFFEHFILISDTMSFEYSVDSAHGFTKVIKQNLWNEQDKFYYDAISWGGPYKQQLPVRSLVGLIPLYASMTLDSSLVKRFPNFKKRVDWFINNKPEIFGRNVAALSTEYVGDRVLLSLVTKERLSSILSRMLNENEFLSPHGIRSLSKYHAQHPFEMNVNGQNFCVKYLPGESDSGMFGGNSNWRGPIWFSTSFLIIEALQRFYLYYGSEFQVECPVGSGNFLNLAEVGEELAKRMISLFVPDKSNNDERAIYFGEHAKFLSTDSHFKDYITFYEYFDGDTGRGLGASHQCGWTALVAKWINDVAECKKTKALTSTSNEKIEADGIPKLKSQSLRKSSKSLVNVTATRLEVREDKNIEVTTYVGASESHISETEVIKKLKDKLKALSVVETKDEDLTCKHDSELSCHI</sequence>
<dbReference type="OrthoDB" id="14419at2759"/>
<dbReference type="STRING" id="1064592.G0VHV9"/>
<dbReference type="PANTHER" id="PTHR10412:SF10">
    <property type="entry name" value="GLYCOSYL HYDROLASE FAMILY 63 C-TERMINAL DOMAIN-CONTAINING PROTEIN"/>
    <property type="match status" value="1"/>
</dbReference>
<dbReference type="RefSeq" id="XP_003677346.1">
    <property type="nucleotide sequence ID" value="XM_003677298.1"/>
</dbReference>
<reference evidence="3 4" key="1">
    <citation type="journal article" date="2011" name="Proc. Natl. Acad. Sci. U.S.A.">
        <title>Evolutionary erosion of yeast sex chromosomes by mating-type switching accidents.</title>
        <authorList>
            <person name="Gordon J.L."/>
            <person name="Armisen D."/>
            <person name="Proux-Wera E."/>
            <person name="Oheigeartaigh S.S."/>
            <person name="Byrne K.P."/>
            <person name="Wolfe K.H."/>
        </authorList>
    </citation>
    <scope>NUCLEOTIDE SEQUENCE [LARGE SCALE GENOMIC DNA]</scope>
    <source>
        <strain evidence="4">ATCC 76901 / BCRC 22586 / CBS 4309 / NBRC 1992 / NRRL Y-12630</strain>
    </source>
</reference>
<reference key="2">
    <citation type="submission" date="2011-08" db="EMBL/GenBank/DDBJ databases">
        <title>Genome sequence of Naumovozyma castellii.</title>
        <authorList>
            <person name="Gordon J.L."/>
            <person name="Armisen D."/>
            <person name="Proux-Wera E."/>
            <person name="OhEigeartaigh S.S."/>
            <person name="Byrne K.P."/>
            <person name="Wolfe K.H."/>
        </authorList>
    </citation>
    <scope>NUCLEOTIDE SEQUENCE</scope>
    <source>
        <strain>Type strain:CBS 4309</strain>
    </source>
</reference>
<dbReference type="EMBL" id="HE576758">
    <property type="protein sequence ID" value="CCC70993.1"/>
    <property type="molecule type" value="Genomic_DNA"/>
</dbReference>
<dbReference type="OMA" id="WIAGAMD"/>
<gene>
    <name evidence="3" type="primary">NCAS0G01060</name>
    <name evidence="3" type="ordered locus">NCAS_0G01060</name>
</gene>
<keyword evidence="1" id="KW-0378">Hydrolase</keyword>
<evidence type="ECO:0000259" key="2">
    <source>
        <dbReference type="Pfam" id="PF22422"/>
    </source>
</evidence>
<dbReference type="Pfam" id="PF22422">
    <property type="entry name" value="MGH1-like_GH"/>
    <property type="match status" value="2"/>
</dbReference>
<dbReference type="InterPro" id="IPR008928">
    <property type="entry name" value="6-hairpin_glycosidase_sf"/>
</dbReference>
<proteinExistence type="inferred from homology"/>
<dbReference type="GO" id="GO:0004573">
    <property type="term" value="F:Glc3Man9GlcNAc2 oligosaccharide glucosidase activity"/>
    <property type="evidence" value="ECO:0007669"/>
    <property type="project" value="UniProtKB-UniRule"/>
</dbReference>
<keyword evidence="1" id="KW-0256">Endoplasmic reticulum</keyword>
<dbReference type="EC" id="3.2.1.106" evidence="1"/>
<dbReference type="AlphaFoldDB" id="G0VHV9"/>
<dbReference type="InterPro" id="IPR054491">
    <property type="entry name" value="MGH1-like_GH"/>
</dbReference>
<comment type="subcellular location">
    <subcellularLocation>
        <location evidence="1">Endoplasmic reticulum membrane</location>
        <topology evidence="1">Single-pass type II membrane protein</topology>
    </subcellularLocation>
</comment>
<dbReference type="Proteomes" id="UP000001640">
    <property type="component" value="Chromosome 7"/>
</dbReference>
<dbReference type="InterPro" id="IPR004888">
    <property type="entry name" value="Glycoside_hydrolase_63"/>
</dbReference>
<accession>G0VHV9</accession>
<dbReference type="GeneID" id="96904659"/>
<organism evidence="3 4">
    <name type="scientific">Naumovozyma castellii</name>
    <name type="common">Yeast</name>
    <name type="synonym">Saccharomyces castellii</name>
    <dbReference type="NCBI Taxonomy" id="27288"/>
    <lineage>
        <taxon>Eukaryota</taxon>
        <taxon>Fungi</taxon>
        <taxon>Dikarya</taxon>
        <taxon>Ascomycota</taxon>
        <taxon>Saccharomycotina</taxon>
        <taxon>Saccharomycetes</taxon>
        <taxon>Saccharomycetales</taxon>
        <taxon>Saccharomycetaceae</taxon>
        <taxon>Naumovozyma</taxon>
    </lineage>
</organism>
<dbReference type="InterPro" id="IPR012341">
    <property type="entry name" value="6hp_glycosidase-like_sf"/>
</dbReference>
<dbReference type="SUPFAM" id="SSF48208">
    <property type="entry name" value="Six-hairpin glycosidases"/>
    <property type="match status" value="1"/>
</dbReference>
<keyword evidence="1" id="KW-0326">Glycosidase</keyword>
<feature type="domain" description="Mannosylglycerate hydrolase MGH1-like glycoside hydrolase" evidence="2">
    <location>
        <begin position="476"/>
        <end position="580"/>
    </location>
</feature>
<comment type="similarity">
    <text evidence="1">Belongs to the glycosyl hydrolase 63 family.</text>
</comment>
<dbReference type="InParanoid" id="G0VHV9"/>
<dbReference type="GO" id="GO:0009311">
    <property type="term" value="P:oligosaccharide metabolic process"/>
    <property type="evidence" value="ECO:0007669"/>
    <property type="project" value="UniProtKB-UniRule"/>
</dbReference>